<name>G2YMP2_BOTF4</name>
<reference evidence="2" key="1">
    <citation type="journal article" date="2011" name="PLoS Genet.">
        <title>Genomic analysis of the necrotrophic fungal pathogens Sclerotinia sclerotiorum and Botrytis cinerea.</title>
        <authorList>
            <person name="Amselem J."/>
            <person name="Cuomo C.A."/>
            <person name="van Kan J.A."/>
            <person name="Viaud M."/>
            <person name="Benito E.P."/>
            <person name="Couloux A."/>
            <person name="Coutinho P.M."/>
            <person name="de Vries R.P."/>
            <person name="Dyer P.S."/>
            <person name="Fillinger S."/>
            <person name="Fournier E."/>
            <person name="Gout L."/>
            <person name="Hahn M."/>
            <person name="Kohn L."/>
            <person name="Lapalu N."/>
            <person name="Plummer K.M."/>
            <person name="Pradier J.M."/>
            <person name="Quevillon E."/>
            <person name="Sharon A."/>
            <person name="Simon A."/>
            <person name="ten Have A."/>
            <person name="Tudzynski B."/>
            <person name="Tudzynski P."/>
            <person name="Wincker P."/>
            <person name="Andrew M."/>
            <person name="Anthouard V."/>
            <person name="Beever R.E."/>
            <person name="Beffa R."/>
            <person name="Benoit I."/>
            <person name="Bouzid O."/>
            <person name="Brault B."/>
            <person name="Chen Z."/>
            <person name="Choquer M."/>
            <person name="Collemare J."/>
            <person name="Cotton P."/>
            <person name="Danchin E.G."/>
            <person name="Da Silva C."/>
            <person name="Gautier A."/>
            <person name="Giraud C."/>
            <person name="Giraud T."/>
            <person name="Gonzalez C."/>
            <person name="Grossetete S."/>
            <person name="Guldener U."/>
            <person name="Henrissat B."/>
            <person name="Howlett B.J."/>
            <person name="Kodira C."/>
            <person name="Kretschmer M."/>
            <person name="Lappartient A."/>
            <person name="Leroch M."/>
            <person name="Levis C."/>
            <person name="Mauceli E."/>
            <person name="Neuveglise C."/>
            <person name="Oeser B."/>
            <person name="Pearson M."/>
            <person name="Poulain J."/>
            <person name="Poussereau N."/>
            <person name="Quesneville H."/>
            <person name="Rascle C."/>
            <person name="Schumacher J."/>
            <person name="Segurens B."/>
            <person name="Sexton A."/>
            <person name="Silva E."/>
            <person name="Sirven C."/>
            <person name="Soanes D.M."/>
            <person name="Talbot N.J."/>
            <person name="Templeton M."/>
            <person name="Yandava C."/>
            <person name="Yarden O."/>
            <person name="Zeng Q."/>
            <person name="Rollins J.A."/>
            <person name="Lebrun M.H."/>
            <person name="Dickman M."/>
        </authorList>
    </citation>
    <scope>NUCLEOTIDE SEQUENCE [LARGE SCALE GENOMIC DNA]</scope>
    <source>
        <strain evidence="2">T4</strain>
    </source>
</reference>
<sequence>MDRPTGSISRLRFNHDRCFCLANDCFTLRMRFLVRSFTFEWIFSREVIEPAHVRRLKGVQEAWLEATEVSFARFPDLPPQLRIRIWTLFCYMHGRFPKRTICREKLYSGTSKPSGPQI</sequence>
<dbReference type="Proteomes" id="UP000008177">
    <property type="component" value="Unplaced contigs"/>
</dbReference>
<dbReference type="InParanoid" id="G2YMP2"/>
<dbReference type="AlphaFoldDB" id="G2YMP2"/>
<protein>
    <submittedName>
        <fullName evidence="1">Uncharacterized protein</fullName>
    </submittedName>
</protein>
<evidence type="ECO:0000313" key="2">
    <source>
        <dbReference type="Proteomes" id="UP000008177"/>
    </source>
</evidence>
<dbReference type="HOGENOM" id="CLU_2072792_0_0_1"/>
<organism evidence="1 2">
    <name type="scientific">Botryotinia fuckeliana (strain T4)</name>
    <name type="common">Noble rot fungus</name>
    <name type="synonym">Botrytis cinerea</name>
    <dbReference type="NCBI Taxonomy" id="999810"/>
    <lineage>
        <taxon>Eukaryota</taxon>
        <taxon>Fungi</taxon>
        <taxon>Dikarya</taxon>
        <taxon>Ascomycota</taxon>
        <taxon>Pezizomycotina</taxon>
        <taxon>Leotiomycetes</taxon>
        <taxon>Helotiales</taxon>
        <taxon>Sclerotiniaceae</taxon>
        <taxon>Botrytis</taxon>
    </lineage>
</organism>
<accession>G2YMP2</accession>
<proteinExistence type="predicted"/>
<dbReference type="EMBL" id="FQ790345">
    <property type="protein sequence ID" value="CCD52890.1"/>
    <property type="molecule type" value="Genomic_DNA"/>
</dbReference>
<gene>
    <name evidence="1" type="ORF">BofuT4_P138140.1</name>
</gene>
<evidence type="ECO:0000313" key="1">
    <source>
        <dbReference type="EMBL" id="CCD52890.1"/>
    </source>
</evidence>